<evidence type="ECO:0000256" key="7">
    <source>
        <dbReference type="SAM" id="SignalP"/>
    </source>
</evidence>
<dbReference type="InterPro" id="IPR019833">
    <property type="entry name" value="Mn/Fe_SOD_BS"/>
</dbReference>
<evidence type="ECO:0000256" key="3">
    <source>
        <dbReference type="ARBA" id="ARBA00022723"/>
    </source>
</evidence>
<protein>
    <recommendedName>
        <fullName evidence="2 6">Superoxide dismutase</fullName>
        <ecNumber evidence="2 6">1.15.1.1</ecNumber>
    </recommendedName>
</protein>
<dbReference type="PROSITE" id="PS00088">
    <property type="entry name" value="SOD_MN"/>
    <property type="match status" value="1"/>
</dbReference>
<keyword evidence="3 5" id="KW-0479">Metal-binding</keyword>
<proteinExistence type="inferred from homology"/>
<evidence type="ECO:0000256" key="6">
    <source>
        <dbReference type="RuleBase" id="RU000414"/>
    </source>
</evidence>
<dbReference type="InterPro" id="IPR036324">
    <property type="entry name" value="Mn/Fe_SOD_N_sf"/>
</dbReference>
<comment type="function">
    <text evidence="6">Destroys radicals which are normally produced within the cells and which are toxic to biological systems.</text>
</comment>
<feature type="domain" description="Manganese/iron superoxide dismutase N-terminal" evidence="8">
    <location>
        <begin position="32"/>
        <end position="120"/>
    </location>
</feature>
<dbReference type="Gene3D" id="3.55.40.20">
    <property type="entry name" value="Iron/manganese superoxide dismutase, C-terminal domain"/>
    <property type="match status" value="1"/>
</dbReference>
<dbReference type="InterPro" id="IPR019832">
    <property type="entry name" value="Mn/Fe_SOD_C"/>
</dbReference>
<evidence type="ECO:0000313" key="10">
    <source>
        <dbReference type="EMBL" id="QEZ70713.1"/>
    </source>
</evidence>
<name>A0A5P3XK81_PARBF</name>
<dbReference type="GO" id="GO:0005737">
    <property type="term" value="C:cytoplasm"/>
    <property type="evidence" value="ECO:0007669"/>
    <property type="project" value="TreeGrafter"/>
</dbReference>
<evidence type="ECO:0000259" key="9">
    <source>
        <dbReference type="Pfam" id="PF02777"/>
    </source>
</evidence>
<evidence type="ECO:0000256" key="5">
    <source>
        <dbReference type="PIRSR" id="PIRSR000349-1"/>
    </source>
</evidence>
<accession>A0A5P3XK81</accession>
<keyword evidence="4 6" id="KW-0560">Oxidoreductase</keyword>
<dbReference type="Pfam" id="PF02777">
    <property type="entry name" value="Sod_Fe_C"/>
    <property type="match status" value="1"/>
</dbReference>
<feature type="signal peptide" evidence="7">
    <location>
        <begin position="1"/>
        <end position="25"/>
    </location>
</feature>
<organism evidence="10 11">
    <name type="scientific">Paraclostridium bifermentans</name>
    <name type="common">Clostridium bifermentans</name>
    <dbReference type="NCBI Taxonomy" id="1490"/>
    <lineage>
        <taxon>Bacteria</taxon>
        <taxon>Bacillati</taxon>
        <taxon>Bacillota</taxon>
        <taxon>Clostridia</taxon>
        <taxon>Peptostreptococcales</taxon>
        <taxon>Peptostreptococcaceae</taxon>
        <taxon>Paraclostridium</taxon>
    </lineage>
</organism>
<dbReference type="SUPFAM" id="SSF54719">
    <property type="entry name" value="Fe,Mn superoxide dismutase (SOD), C-terminal domain"/>
    <property type="match status" value="1"/>
</dbReference>
<dbReference type="AlphaFoldDB" id="A0A5P3XK81"/>
<dbReference type="GO" id="GO:0046872">
    <property type="term" value="F:metal ion binding"/>
    <property type="evidence" value="ECO:0007669"/>
    <property type="project" value="UniProtKB-KW"/>
</dbReference>
<feature type="binding site" evidence="5">
    <location>
        <position position="199"/>
    </location>
    <ligand>
        <name>Mn(2+)</name>
        <dbReference type="ChEBI" id="CHEBI:29035"/>
    </ligand>
</feature>
<sequence length="232" mass="27091">MFIKTKTILFSFLAFFTIFFINSYADTPDNKEFTLESLPYSYDALEPYIDKETMILHHDKHHQSYVDNLNKILSTHPEVKYKSLEHLLSNPTTLPRDVRQSIINNAGGVYNHNFFWTIMSPNKGGQAKDELLKAIEKDFGSFESFKEKFDKSALNTFGSGWTWLVSNDEGELAIMSTSNQDSPITSGIKPILAIDLWEHSYYLKYKNERNKYIENWWNVVNWEQANKNYLSK</sequence>
<evidence type="ECO:0000256" key="1">
    <source>
        <dbReference type="ARBA" id="ARBA00008714"/>
    </source>
</evidence>
<comment type="similarity">
    <text evidence="1 6">Belongs to the iron/manganese superoxide dismutase family.</text>
</comment>
<dbReference type="PANTHER" id="PTHR43595">
    <property type="entry name" value="37S RIBOSOMAL PROTEIN S26, MITOCHONDRIAL"/>
    <property type="match status" value="1"/>
</dbReference>
<dbReference type="Gene3D" id="1.10.287.990">
    <property type="entry name" value="Fe,Mn superoxide dismutase (SOD) domain"/>
    <property type="match status" value="1"/>
</dbReference>
<dbReference type="SUPFAM" id="SSF46609">
    <property type="entry name" value="Fe,Mn superoxide dismutase (SOD), N-terminal domain"/>
    <property type="match status" value="1"/>
</dbReference>
<dbReference type="FunFam" id="3.55.40.20:FF:000001">
    <property type="entry name" value="Superoxide dismutase"/>
    <property type="match status" value="1"/>
</dbReference>
<evidence type="ECO:0000256" key="2">
    <source>
        <dbReference type="ARBA" id="ARBA00012682"/>
    </source>
</evidence>
<dbReference type="Pfam" id="PF00081">
    <property type="entry name" value="Sod_Fe_N"/>
    <property type="match status" value="1"/>
</dbReference>
<feature type="chain" id="PRO_5038831515" description="Superoxide dismutase" evidence="7">
    <location>
        <begin position="26"/>
        <end position="232"/>
    </location>
</feature>
<dbReference type="InterPro" id="IPR001189">
    <property type="entry name" value="Mn/Fe_SOD"/>
</dbReference>
<evidence type="ECO:0000313" key="11">
    <source>
        <dbReference type="Proteomes" id="UP000326961"/>
    </source>
</evidence>
<dbReference type="GO" id="GO:0004784">
    <property type="term" value="F:superoxide dismutase activity"/>
    <property type="evidence" value="ECO:0007669"/>
    <property type="project" value="UniProtKB-EC"/>
</dbReference>
<dbReference type="EMBL" id="CP032452">
    <property type="protein sequence ID" value="QEZ70713.1"/>
    <property type="molecule type" value="Genomic_DNA"/>
</dbReference>
<evidence type="ECO:0000256" key="4">
    <source>
        <dbReference type="ARBA" id="ARBA00023002"/>
    </source>
</evidence>
<gene>
    <name evidence="10" type="ORF">D4A35_09245</name>
</gene>
<comment type="catalytic activity">
    <reaction evidence="6">
        <text>2 superoxide + 2 H(+) = H2O2 + O2</text>
        <dbReference type="Rhea" id="RHEA:20696"/>
        <dbReference type="ChEBI" id="CHEBI:15378"/>
        <dbReference type="ChEBI" id="CHEBI:15379"/>
        <dbReference type="ChEBI" id="CHEBI:16240"/>
        <dbReference type="ChEBI" id="CHEBI:18421"/>
        <dbReference type="EC" id="1.15.1.1"/>
    </reaction>
</comment>
<keyword evidence="7" id="KW-0732">Signal</keyword>
<evidence type="ECO:0000259" key="8">
    <source>
        <dbReference type="Pfam" id="PF00081"/>
    </source>
</evidence>
<dbReference type="Proteomes" id="UP000326961">
    <property type="component" value="Chromosome"/>
</dbReference>
<dbReference type="InterPro" id="IPR019831">
    <property type="entry name" value="Mn/Fe_SOD_N"/>
</dbReference>
<reference evidence="10 11" key="1">
    <citation type="submission" date="2018-09" db="EMBL/GenBank/DDBJ databases">
        <title>A clostridial neurotoxin that targets Anopheles mosquitoes.</title>
        <authorList>
            <person name="Contreras E."/>
            <person name="Masuyer G."/>
            <person name="Qureshi N."/>
            <person name="Chawla S."/>
            <person name="Lim H.L."/>
            <person name="Chen J."/>
            <person name="Stenmark P."/>
            <person name="Gill S."/>
        </authorList>
    </citation>
    <scope>NUCLEOTIDE SEQUENCE [LARGE SCALE GENOMIC DNA]</scope>
    <source>
        <strain evidence="10 11">Cbm</strain>
    </source>
</reference>
<dbReference type="PIRSF" id="PIRSF000349">
    <property type="entry name" value="SODismutase"/>
    <property type="match status" value="1"/>
</dbReference>
<dbReference type="PANTHER" id="PTHR43595:SF2">
    <property type="entry name" value="SMALL RIBOSOMAL SUBUNIT PROTEIN MS42"/>
    <property type="match status" value="1"/>
</dbReference>
<feature type="binding site" evidence="5">
    <location>
        <position position="57"/>
    </location>
    <ligand>
        <name>Mn(2+)</name>
        <dbReference type="ChEBI" id="CHEBI:29035"/>
    </ligand>
</feature>
<feature type="binding site" evidence="5">
    <location>
        <position position="112"/>
    </location>
    <ligand>
        <name>Mn(2+)</name>
        <dbReference type="ChEBI" id="CHEBI:29035"/>
    </ligand>
</feature>
<dbReference type="EC" id="1.15.1.1" evidence="2 6"/>
<feature type="binding site" evidence="5">
    <location>
        <position position="195"/>
    </location>
    <ligand>
        <name>Mn(2+)</name>
        <dbReference type="ChEBI" id="CHEBI:29035"/>
    </ligand>
</feature>
<dbReference type="InterPro" id="IPR036314">
    <property type="entry name" value="SOD_C_sf"/>
</dbReference>
<feature type="domain" description="Manganese/iron superoxide dismutase C-terminal" evidence="9">
    <location>
        <begin position="128"/>
        <end position="228"/>
    </location>
</feature>
<dbReference type="PRINTS" id="PR01703">
    <property type="entry name" value="MNSODISMTASE"/>
</dbReference>